<dbReference type="InterPro" id="IPR029063">
    <property type="entry name" value="SAM-dependent_MTases_sf"/>
</dbReference>
<evidence type="ECO:0000313" key="1">
    <source>
        <dbReference type="EMBL" id="EHQ36871.1"/>
    </source>
</evidence>
<dbReference type="InParanoid" id="H1YXD4"/>
<dbReference type="GO" id="GO:0008168">
    <property type="term" value="F:methyltransferase activity"/>
    <property type="evidence" value="ECO:0007669"/>
    <property type="project" value="UniProtKB-KW"/>
</dbReference>
<sequence>MKEEDIRPRKIFDEYLALAKKDVNNYFLTKPFYYVSCPACKGENSRFKFRKYGFDYEECDKCKTLYVNPRPTPESFSDYYSNSPSVKYWATNFYKETESSRRELIIKPKAKLVKRYLDKYLGDTNNTSIIDIGAGYGVFCEELQLLADEGTTVVAIEPSDSLNRICIEKGLKTVPKFIENVYNSDFEGMDISCAISFELLEHLHNPELFIQKCSEIISPEGLLIITTLTWDGFDLQVLQDKSSSIHPPHHLNFFTKKSLSILLERNGFEVCEITTPGKLDVDIVSKQLSDIKDPFIRKLIESDQEIKDNFQTFLQEAGLSSHMMAVAKKK</sequence>
<evidence type="ECO:0000313" key="2">
    <source>
        <dbReference type="Proteomes" id="UP000005741"/>
    </source>
</evidence>
<dbReference type="Proteomes" id="UP000005741">
    <property type="component" value="Chromosome"/>
</dbReference>
<organism evidence="1 2">
    <name type="scientific">Methanoplanus limicola DSM 2279</name>
    <dbReference type="NCBI Taxonomy" id="937775"/>
    <lineage>
        <taxon>Archaea</taxon>
        <taxon>Methanobacteriati</taxon>
        <taxon>Methanobacteriota</taxon>
        <taxon>Stenosarchaea group</taxon>
        <taxon>Methanomicrobia</taxon>
        <taxon>Methanomicrobiales</taxon>
        <taxon>Methanomicrobiaceae</taxon>
        <taxon>Methanoplanus</taxon>
    </lineage>
</organism>
<dbReference type="GO" id="GO:0032259">
    <property type="term" value="P:methylation"/>
    <property type="evidence" value="ECO:0007669"/>
    <property type="project" value="UniProtKB-KW"/>
</dbReference>
<proteinExistence type="predicted"/>
<dbReference type="PANTHER" id="PTHR43861:SF6">
    <property type="entry name" value="METHYLTRANSFERASE TYPE 11"/>
    <property type="match status" value="1"/>
</dbReference>
<keyword evidence="1" id="KW-0489">Methyltransferase</keyword>
<gene>
    <name evidence="1" type="ORF">Metlim_2837</name>
</gene>
<keyword evidence="2" id="KW-1185">Reference proteome</keyword>
<dbReference type="CDD" id="cd02440">
    <property type="entry name" value="AdoMet_MTases"/>
    <property type="match status" value="1"/>
</dbReference>
<dbReference type="STRING" id="937775.Metlim_2837"/>
<reference evidence="1 2" key="1">
    <citation type="submission" date="2011-10" db="EMBL/GenBank/DDBJ databases">
        <title>The Improved High-Quality Draft genome of Methanoplanus limicola DSM 2279.</title>
        <authorList>
            <consortium name="US DOE Joint Genome Institute (JGI-PGF)"/>
            <person name="Lucas S."/>
            <person name="Copeland A."/>
            <person name="Lapidus A."/>
            <person name="Glavina del Rio T."/>
            <person name="Dalin E."/>
            <person name="Tice H."/>
            <person name="Bruce D."/>
            <person name="Goodwin L."/>
            <person name="Pitluck S."/>
            <person name="Peters L."/>
            <person name="Mikhailova N."/>
            <person name="Lu M."/>
            <person name="Kyrpides N."/>
            <person name="Mavromatis K."/>
            <person name="Ivanova N."/>
            <person name="Markowitz V."/>
            <person name="Cheng J.-F."/>
            <person name="Hugenholtz P."/>
            <person name="Woyke T."/>
            <person name="Wu D."/>
            <person name="Wirth R."/>
            <person name="Brambilla E.-M."/>
            <person name="Klenk H.-P."/>
            <person name="Eisen J.A."/>
        </authorList>
    </citation>
    <scope>NUCLEOTIDE SEQUENCE [LARGE SCALE GENOMIC DNA]</scope>
    <source>
        <strain evidence="1 2">DSM 2279</strain>
    </source>
</reference>
<dbReference type="Pfam" id="PF13489">
    <property type="entry name" value="Methyltransf_23"/>
    <property type="match status" value="1"/>
</dbReference>
<dbReference type="Gene3D" id="3.40.50.150">
    <property type="entry name" value="Vaccinia Virus protein VP39"/>
    <property type="match status" value="1"/>
</dbReference>
<dbReference type="EMBL" id="CM001436">
    <property type="protein sequence ID" value="EHQ36871.1"/>
    <property type="molecule type" value="Genomic_DNA"/>
</dbReference>
<dbReference type="HOGENOM" id="CLU_068669_2_1_2"/>
<dbReference type="AlphaFoldDB" id="H1YXD4"/>
<dbReference type="PANTHER" id="PTHR43861">
    <property type="entry name" value="TRANS-ACONITATE 2-METHYLTRANSFERASE-RELATED"/>
    <property type="match status" value="1"/>
</dbReference>
<keyword evidence="1" id="KW-0808">Transferase</keyword>
<accession>H1YXD4</accession>
<name>H1YXD4_9EURY</name>
<dbReference type="RefSeq" id="WP_004079583.1">
    <property type="nucleotide sequence ID" value="NZ_CM001436.1"/>
</dbReference>
<dbReference type="SUPFAM" id="SSF53335">
    <property type="entry name" value="S-adenosyl-L-methionine-dependent methyltransferases"/>
    <property type="match status" value="1"/>
</dbReference>
<dbReference type="OrthoDB" id="173767at2157"/>
<protein>
    <submittedName>
        <fullName evidence="1">Methyltransferase type 12</fullName>
    </submittedName>
</protein>